<feature type="transmembrane region" description="Helical" evidence="6">
    <location>
        <begin position="253"/>
        <end position="272"/>
    </location>
</feature>
<evidence type="ECO:0000256" key="3">
    <source>
        <dbReference type="ARBA" id="ARBA00022692"/>
    </source>
</evidence>
<protein>
    <submittedName>
        <fullName evidence="8">MFS transporter</fullName>
    </submittedName>
</protein>
<evidence type="ECO:0000256" key="5">
    <source>
        <dbReference type="ARBA" id="ARBA00023136"/>
    </source>
</evidence>
<dbReference type="GO" id="GO:0022857">
    <property type="term" value="F:transmembrane transporter activity"/>
    <property type="evidence" value="ECO:0007669"/>
    <property type="project" value="InterPro"/>
</dbReference>
<dbReference type="CDD" id="cd06174">
    <property type="entry name" value="MFS"/>
    <property type="match status" value="1"/>
</dbReference>
<feature type="transmembrane region" description="Helical" evidence="6">
    <location>
        <begin position="162"/>
        <end position="180"/>
    </location>
</feature>
<keyword evidence="4 6" id="KW-1133">Transmembrane helix</keyword>
<evidence type="ECO:0000259" key="7">
    <source>
        <dbReference type="PROSITE" id="PS50850"/>
    </source>
</evidence>
<dbReference type="PROSITE" id="PS50850">
    <property type="entry name" value="MFS"/>
    <property type="match status" value="1"/>
</dbReference>
<feature type="transmembrane region" description="Helical" evidence="6">
    <location>
        <begin position="316"/>
        <end position="338"/>
    </location>
</feature>
<feature type="transmembrane region" description="Helical" evidence="6">
    <location>
        <begin position="293"/>
        <end position="310"/>
    </location>
</feature>
<feature type="transmembrane region" description="Helical" evidence="6">
    <location>
        <begin position="350"/>
        <end position="370"/>
    </location>
</feature>
<evidence type="ECO:0000256" key="1">
    <source>
        <dbReference type="ARBA" id="ARBA00004651"/>
    </source>
</evidence>
<dbReference type="KEGG" id="plyc:GXP70_13965"/>
<feature type="transmembrane region" description="Helical" evidence="6">
    <location>
        <begin position="27"/>
        <end position="47"/>
    </location>
</feature>
<gene>
    <name evidence="8" type="ORF">GXP70_13965</name>
</gene>
<feature type="transmembrane region" description="Helical" evidence="6">
    <location>
        <begin position="59"/>
        <end position="75"/>
    </location>
</feature>
<dbReference type="PANTHER" id="PTHR23530">
    <property type="entry name" value="TRANSPORT PROTEIN-RELATED"/>
    <property type="match status" value="1"/>
</dbReference>
<evidence type="ECO:0000256" key="2">
    <source>
        <dbReference type="ARBA" id="ARBA00022448"/>
    </source>
</evidence>
<evidence type="ECO:0000313" key="8">
    <source>
        <dbReference type="EMBL" id="QHT60943.1"/>
    </source>
</evidence>
<dbReference type="RefSeq" id="WP_162357382.1">
    <property type="nucleotide sequence ID" value="NZ_CP048209.1"/>
</dbReference>
<dbReference type="EMBL" id="CP048209">
    <property type="protein sequence ID" value="QHT60943.1"/>
    <property type="molecule type" value="Genomic_DNA"/>
</dbReference>
<organism evidence="8 9">
    <name type="scientific">Paenibacillus lycopersici</name>
    <dbReference type="NCBI Taxonomy" id="2704462"/>
    <lineage>
        <taxon>Bacteria</taxon>
        <taxon>Bacillati</taxon>
        <taxon>Bacillota</taxon>
        <taxon>Bacilli</taxon>
        <taxon>Bacillales</taxon>
        <taxon>Paenibacillaceae</taxon>
        <taxon>Paenibacillus</taxon>
    </lineage>
</organism>
<feature type="transmembrane region" description="Helical" evidence="6">
    <location>
        <begin position="376"/>
        <end position="396"/>
    </location>
</feature>
<dbReference type="InterPro" id="IPR020846">
    <property type="entry name" value="MFS_dom"/>
</dbReference>
<dbReference type="InterPro" id="IPR053160">
    <property type="entry name" value="MFS_DHA3_Transporter"/>
</dbReference>
<evidence type="ECO:0000256" key="6">
    <source>
        <dbReference type="SAM" id="Phobius"/>
    </source>
</evidence>
<comment type="subcellular location">
    <subcellularLocation>
        <location evidence="1">Cell membrane</location>
        <topology evidence="1">Multi-pass membrane protein</topology>
    </subcellularLocation>
</comment>
<keyword evidence="3 6" id="KW-0812">Transmembrane</keyword>
<keyword evidence="5 6" id="KW-0472">Membrane</keyword>
<dbReference type="InterPro" id="IPR036259">
    <property type="entry name" value="MFS_trans_sf"/>
</dbReference>
<dbReference type="Proteomes" id="UP000476064">
    <property type="component" value="Chromosome"/>
</dbReference>
<evidence type="ECO:0000313" key="9">
    <source>
        <dbReference type="Proteomes" id="UP000476064"/>
    </source>
</evidence>
<dbReference type="GO" id="GO:0005886">
    <property type="term" value="C:plasma membrane"/>
    <property type="evidence" value="ECO:0007669"/>
    <property type="project" value="UniProtKB-SubCell"/>
</dbReference>
<dbReference type="Pfam" id="PF07690">
    <property type="entry name" value="MFS_1"/>
    <property type="match status" value="1"/>
</dbReference>
<dbReference type="SUPFAM" id="SSF103473">
    <property type="entry name" value="MFS general substrate transporter"/>
    <property type="match status" value="1"/>
</dbReference>
<accession>A0A6C0FZJ6</accession>
<name>A0A6C0FZJ6_9BACL</name>
<evidence type="ECO:0000256" key="4">
    <source>
        <dbReference type="ARBA" id="ARBA00022989"/>
    </source>
</evidence>
<sequence>MSAVIALANAIMFTTYALYYIQALGLNPFQLVLVGSFLEIVVFVFEIPTGVLADTYSRRLSVIIAFFIMGVAYIIEGQAMWISHGLLNGAVSLFALVVISEMIRGVGETFLSGAEQSWVTDELGEERIGKVFLRASQVQQAASVAGIVASVLLSSVSLNLPYVTGGALYIALAIYLAAAMRETNYRPVPQADRNSWGQMKATFNEGISFAKRSPVFILVLIVSLSAGASSEGFDRLWEAHLLTDIGLPRFGGWNDAVWFGAFSIVSMLLGLLTNEAVIRKANLDNHAIARNMMFVLAALKIMGLILFALAPNLAWALVGFCFLGMLNSVFNPLYAAWLNQQLESRTRSTLLSFLSQANAIGQTAGGPLVGWAGVRYTIRVSIVLSACLLLPLVMVFRKLRKRQEGG</sequence>
<keyword evidence="2" id="KW-0813">Transport</keyword>
<proteinExistence type="predicted"/>
<dbReference type="InterPro" id="IPR011701">
    <property type="entry name" value="MFS"/>
</dbReference>
<dbReference type="AlphaFoldDB" id="A0A6C0FZJ6"/>
<dbReference type="Gene3D" id="1.20.1250.20">
    <property type="entry name" value="MFS general substrate transporter like domains"/>
    <property type="match status" value="1"/>
</dbReference>
<feature type="domain" description="Major facilitator superfamily (MFS) profile" evidence="7">
    <location>
        <begin position="215"/>
        <end position="406"/>
    </location>
</feature>
<keyword evidence="9" id="KW-1185">Reference proteome</keyword>
<feature type="transmembrane region" description="Helical" evidence="6">
    <location>
        <begin position="215"/>
        <end position="233"/>
    </location>
</feature>
<dbReference type="PANTHER" id="PTHR23530:SF1">
    <property type="entry name" value="PERMEASE, MAJOR FACILITATOR SUPERFAMILY-RELATED"/>
    <property type="match status" value="1"/>
</dbReference>
<reference evidence="8 9" key="1">
    <citation type="submission" date="2020-01" db="EMBL/GenBank/DDBJ databases">
        <title>Paenibacillus sp. nov., isolated from tomato rhizosphere.</title>
        <authorList>
            <person name="Weon H.-Y."/>
            <person name="Lee S.A."/>
        </authorList>
    </citation>
    <scope>NUCLEOTIDE SEQUENCE [LARGE SCALE GENOMIC DNA]</scope>
    <source>
        <strain evidence="8 9">12200R-189</strain>
    </source>
</reference>